<evidence type="ECO:0000259" key="2">
    <source>
        <dbReference type="PROSITE" id="PS50975"/>
    </source>
</evidence>
<dbReference type="Gene3D" id="3.30.1490.20">
    <property type="entry name" value="ATP-grasp fold, A domain"/>
    <property type="match status" value="1"/>
</dbReference>
<evidence type="ECO:0000313" key="3">
    <source>
        <dbReference type="EMBL" id="OGZ32148.1"/>
    </source>
</evidence>
<dbReference type="Pfam" id="PF02655">
    <property type="entry name" value="ATP-grasp_3"/>
    <property type="match status" value="1"/>
</dbReference>
<comment type="caution">
    <text evidence="3">The sequence shown here is derived from an EMBL/GenBank/DDBJ whole genome shotgun (WGS) entry which is preliminary data.</text>
</comment>
<sequence length="347" mass="40030">MGKTKENRDVDFSILVEGAGTATAISVFKGLTCQNEYTYKTIGMDMDDFVAGKYFINKFYKSLPSKDEKYIDYVLDICKKESVRLYIPIIDYGFEKLSKSKEKFKKEGIYLMIADPDSIKACTDKYLTYQFFEKNSIPTPETFLISEKEKVPADWKLIIKPRLGGRATLDVHPLDNKSELDFYLKKSDNYIIQRFIEGTEFTVDGLNSLDGTIFINAVVRERIETKGGLSVKIRMTEKKMAEKIKKYIEKITTTLKLPGAYNIQGFTTLNGEIVFTEINPRFAGGHPFTIQAGLNSIKYILDMLSKRNPRDIKKEIKLNDNLKMVRYWNEIFVDGKSVWTWKNLIKK</sequence>
<dbReference type="Proteomes" id="UP000177810">
    <property type="component" value="Unassembled WGS sequence"/>
</dbReference>
<accession>A0A1G2F3I0</accession>
<dbReference type="Pfam" id="PF21360">
    <property type="entry name" value="PylC-like_N"/>
    <property type="match status" value="1"/>
</dbReference>
<dbReference type="InterPro" id="IPR011761">
    <property type="entry name" value="ATP-grasp"/>
</dbReference>
<dbReference type="PANTHER" id="PTHR23132">
    <property type="entry name" value="D-ALANINE--D-ALANINE LIGASE"/>
    <property type="match status" value="1"/>
</dbReference>
<reference evidence="3 4" key="1">
    <citation type="journal article" date="2016" name="Nat. Commun.">
        <title>Thousands of microbial genomes shed light on interconnected biogeochemical processes in an aquifer system.</title>
        <authorList>
            <person name="Anantharaman K."/>
            <person name="Brown C.T."/>
            <person name="Hug L.A."/>
            <person name="Sharon I."/>
            <person name="Castelle C.J."/>
            <person name="Probst A.J."/>
            <person name="Thomas B.C."/>
            <person name="Singh A."/>
            <person name="Wilkins M.J."/>
            <person name="Karaoz U."/>
            <person name="Brodie E.L."/>
            <person name="Williams K.H."/>
            <person name="Hubbard S.S."/>
            <person name="Banfield J.F."/>
        </authorList>
    </citation>
    <scope>NUCLEOTIDE SEQUENCE [LARGE SCALE GENOMIC DNA]</scope>
</reference>
<name>A0A1G2F3I0_9BACT</name>
<evidence type="ECO:0000313" key="4">
    <source>
        <dbReference type="Proteomes" id="UP000177810"/>
    </source>
</evidence>
<feature type="domain" description="ATP-grasp" evidence="2">
    <location>
        <begin position="129"/>
        <end position="305"/>
    </location>
</feature>
<dbReference type="GO" id="GO:0008716">
    <property type="term" value="F:D-alanine-D-alanine ligase activity"/>
    <property type="evidence" value="ECO:0007669"/>
    <property type="project" value="TreeGrafter"/>
</dbReference>
<dbReference type="Gene3D" id="3.30.470.20">
    <property type="entry name" value="ATP-grasp fold, B domain"/>
    <property type="match status" value="1"/>
</dbReference>
<proteinExistence type="predicted"/>
<evidence type="ECO:0000256" key="1">
    <source>
        <dbReference type="PROSITE-ProRule" id="PRU00409"/>
    </source>
</evidence>
<dbReference type="PANTHER" id="PTHR23132:SF14">
    <property type="entry name" value="ATP-GRASP DOMAIN-CONTAINING PROTEIN"/>
    <property type="match status" value="1"/>
</dbReference>
<dbReference type="PROSITE" id="PS50975">
    <property type="entry name" value="ATP_GRASP"/>
    <property type="match status" value="1"/>
</dbReference>
<protein>
    <recommendedName>
        <fullName evidence="2">ATP-grasp domain-containing protein</fullName>
    </recommendedName>
</protein>
<dbReference type="GO" id="GO:0005524">
    <property type="term" value="F:ATP binding"/>
    <property type="evidence" value="ECO:0007669"/>
    <property type="project" value="UniProtKB-UniRule"/>
</dbReference>
<dbReference type="InterPro" id="IPR013815">
    <property type="entry name" value="ATP_grasp_subdomain_1"/>
</dbReference>
<gene>
    <name evidence="3" type="ORF">A2V69_00020</name>
</gene>
<organism evidence="3 4">
    <name type="scientific">Candidatus Portnoybacteria bacterium RBG_13_40_8</name>
    <dbReference type="NCBI Taxonomy" id="1801990"/>
    <lineage>
        <taxon>Bacteria</taxon>
        <taxon>Candidatus Portnoyibacteriota</taxon>
    </lineage>
</organism>
<dbReference type="InterPro" id="IPR003806">
    <property type="entry name" value="ATP-grasp_PylC-type"/>
</dbReference>
<dbReference type="SUPFAM" id="SSF56059">
    <property type="entry name" value="Glutathione synthetase ATP-binding domain-like"/>
    <property type="match status" value="1"/>
</dbReference>
<dbReference type="GO" id="GO:0046872">
    <property type="term" value="F:metal ion binding"/>
    <property type="evidence" value="ECO:0007669"/>
    <property type="project" value="InterPro"/>
</dbReference>
<dbReference type="EMBL" id="MHMT01000025">
    <property type="protein sequence ID" value="OGZ32148.1"/>
    <property type="molecule type" value="Genomic_DNA"/>
</dbReference>
<keyword evidence="1" id="KW-0067">ATP-binding</keyword>
<dbReference type="AlphaFoldDB" id="A0A1G2F3I0"/>
<keyword evidence="1" id="KW-0547">Nucleotide-binding</keyword>
<dbReference type="InterPro" id="IPR048764">
    <property type="entry name" value="PylC_N"/>
</dbReference>
<dbReference type="STRING" id="1801990.A2V69_00020"/>
<dbReference type="Gene3D" id="3.40.50.20">
    <property type="match status" value="1"/>
</dbReference>